<sequence length="281" mass="30035">MLEALQFEFMRNALMAGMLASILCGIIGSLIVINRLVFLSGGIAHSAYGGIGLAAFCGWPYLLGATGFSLVSAMVMAAVSIKAKHRADTIIGVIWALGMAIGILLLDMTPGYNVDLMSYLFGSILSVPTADLGIMAAIGCIILFVVGFFFSDISAMSYDEEFAQVRGVPVRPLYFLLIGIVAITVVMVVQLVGLILVIALLSIPAHIAEKYTKSLLGMMGLSCLLGMGFILGGLWLSYTYDLTSGATIIFFAGVVFFLSLGLDKIISFLRKRRIVLAHRPS</sequence>
<evidence type="ECO:0000256" key="4">
    <source>
        <dbReference type="ARBA" id="ARBA00022989"/>
    </source>
</evidence>
<dbReference type="GO" id="GO:0010043">
    <property type="term" value="P:response to zinc ion"/>
    <property type="evidence" value="ECO:0007669"/>
    <property type="project" value="TreeGrafter"/>
</dbReference>
<dbReference type="STRING" id="177439.DP3062"/>
<dbReference type="KEGG" id="dps:DP3062"/>
<feature type="transmembrane region" description="Helical" evidence="7">
    <location>
        <begin position="215"/>
        <end position="236"/>
    </location>
</feature>
<keyword evidence="9" id="KW-1185">Reference proteome</keyword>
<feature type="transmembrane region" description="Helical" evidence="7">
    <location>
        <begin position="134"/>
        <end position="153"/>
    </location>
</feature>
<dbReference type="GO" id="GO:0055085">
    <property type="term" value="P:transmembrane transport"/>
    <property type="evidence" value="ECO:0007669"/>
    <property type="project" value="InterPro"/>
</dbReference>
<comment type="similarity">
    <text evidence="2 6">Belongs to the ABC-3 integral membrane protein family.</text>
</comment>
<comment type="subcellular location">
    <subcellularLocation>
        <location evidence="6">Cell membrane</location>
        <topology evidence="6">Multi-pass membrane protein</topology>
    </subcellularLocation>
    <subcellularLocation>
        <location evidence="1">Membrane</location>
        <topology evidence="1">Multi-pass membrane protein</topology>
    </subcellularLocation>
</comment>
<feature type="transmembrane region" description="Helical" evidence="7">
    <location>
        <begin position="53"/>
        <end position="77"/>
    </location>
</feature>
<dbReference type="OrthoDB" id="9798540at2"/>
<evidence type="ECO:0000313" key="8">
    <source>
        <dbReference type="EMBL" id="CAG37791.1"/>
    </source>
</evidence>
<evidence type="ECO:0000256" key="2">
    <source>
        <dbReference type="ARBA" id="ARBA00008034"/>
    </source>
</evidence>
<dbReference type="EMBL" id="CR522870">
    <property type="protein sequence ID" value="CAG37791.1"/>
    <property type="molecule type" value="Genomic_DNA"/>
</dbReference>
<keyword evidence="3 6" id="KW-0812">Transmembrane</keyword>
<evidence type="ECO:0000256" key="6">
    <source>
        <dbReference type="RuleBase" id="RU003943"/>
    </source>
</evidence>
<evidence type="ECO:0000256" key="5">
    <source>
        <dbReference type="ARBA" id="ARBA00023136"/>
    </source>
</evidence>
<dbReference type="SUPFAM" id="SSF81345">
    <property type="entry name" value="ABC transporter involved in vitamin B12 uptake, BtuC"/>
    <property type="match status" value="1"/>
</dbReference>
<evidence type="ECO:0000256" key="3">
    <source>
        <dbReference type="ARBA" id="ARBA00022692"/>
    </source>
</evidence>
<dbReference type="GO" id="GO:0043190">
    <property type="term" value="C:ATP-binding cassette (ABC) transporter complex"/>
    <property type="evidence" value="ECO:0007669"/>
    <property type="project" value="InterPro"/>
</dbReference>
<evidence type="ECO:0000256" key="1">
    <source>
        <dbReference type="ARBA" id="ARBA00004141"/>
    </source>
</evidence>
<dbReference type="HOGENOM" id="CLU_028808_3_0_7"/>
<feature type="transmembrane region" description="Helical" evidence="7">
    <location>
        <begin position="12"/>
        <end position="33"/>
    </location>
</feature>
<dbReference type="Proteomes" id="UP000000602">
    <property type="component" value="Chromosome"/>
</dbReference>
<feature type="transmembrane region" description="Helical" evidence="7">
    <location>
        <begin position="173"/>
        <end position="203"/>
    </location>
</feature>
<dbReference type="CDD" id="cd06550">
    <property type="entry name" value="TM_ABC_iron-siderophores_like"/>
    <property type="match status" value="1"/>
</dbReference>
<feature type="transmembrane region" description="Helical" evidence="7">
    <location>
        <begin position="242"/>
        <end position="262"/>
    </location>
</feature>
<dbReference type="eggNOG" id="COG1108">
    <property type="taxonomic scope" value="Bacteria"/>
</dbReference>
<dbReference type="Pfam" id="PF00950">
    <property type="entry name" value="ABC-3"/>
    <property type="match status" value="1"/>
</dbReference>
<dbReference type="PANTHER" id="PTHR30477">
    <property type="entry name" value="ABC-TRANSPORTER METAL-BINDING PROTEIN"/>
    <property type="match status" value="1"/>
</dbReference>
<evidence type="ECO:0000256" key="7">
    <source>
        <dbReference type="SAM" id="Phobius"/>
    </source>
</evidence>
<keyword evidence="4 7" id="KW-1133">Transmembrane helix</keyword>
<dbReference type="Gene3D" id="1.10.3470.10">
    <property type="entry name" value="ABC transporter involved in vitamin B12 uptake, BtuC"/>
    <property type="match status" value="1"/>
</dbReference>
<dbReference type="PANTHER" id="PTHR30477:SF18">
    <property type="entry name" value="METAL TRANSPORT SYSTEM MEMBRANE PROTEIN CT_417-RELATED"/>
    <property type="match status" value="1"/>
</dbReference>
<reference evidence="9" key="1">
    <citation type="journal article" date="2004" name="Environ. Microbiol.">
        <title>The genome of Desulfotalea psychrophila, a sulfate-reducing bacterium from permanently cold Arctic sediments.</title>
        <authorList>
            <person name="Rabus R."/>
            <person name="Ruepp A."/>
            <person name="Frickey T."/>
            <person name="Rattei T."/>
            <person name="Fartmann B."/>
            <person name="Stark M."/>
            <person name="Bauer M."/>
            <person name="Zibat A."/>
            <person name="Lombardot T."/>
            <person name="Becker I."/>
            <person name="Amann J."/>
            <person name="Gellner K."/>
            <person name="Teeling H."/>
            <person name="Leuschner W.D."/>
            <person name="Gloeckner F.-O."/>
            <person name="Lupas A.N."/>
            <person name="Amann R."/>
            <person name="Klenk H.-P."/>
        </authorList>
    </citation>
    <scope>NUCLEOTIDE SEQUENCE [LARGE SCALE GENOMIC DNA]</scope>
    <source>
        <strain evidence="9">DSM 12343 / LSv54</strain>
    </source>
</reference>
<accession>Q6AIN9</accession>
<gene>
    <name evidence="8" type="ordered locus">DP3062</name>
</gene>
<dbReference type="RefSeq" id="WP_011190303.1">
    <property type="nucleotide sequence ID" value="NC_006138.1"/>
</dbReference>
<protein>
    <submittedName>
        <fullName evidence="8">Probable Mn/Zn ABC transporter, permease</fullName>
    </submittedName>
</protein>
<keyword evidence="6" id="KW-0813">Transport</keyword>
<organism evidence="8 9">
    <name type="scientific">Desulfotalea psychrophila (strain LSv54 / DSM 12343)</name>
    <dbReference type="NCBI Taxonomy" id="177439"/>
    <lineage>
        <taxon>Bacteria</taxon>
        <taxon>Pseudomonadati</taxon>
        <taxon>Thermodesulfobacteriota</taxon>
        <taxon>Desulfobulbia</taxon>
        <taxon>Desulfobulbales</taxon>
        <taxon>Desulfocapsaceae</taxon>
        <taxon>Desulfotalea</taxon>
    </lineage>
</organism>
<dbReference type="InterPro" id="IPR037294">
    <property type="entry name" value="ABC_BtuC-like"/>
</dbReference>
<dbReference type="InterPro" id="IPR001626">
    <property type="entry name" value="ABC_TroCD"/>
</dbReference>
<dbReference type="AlphaFoldDB" id="Q6AIN9"/>
<keyword evidence="5 7" id="KW-0472">Membrane</keyword>
<evidence type="ECO:0000313" key="9">
    <source>
        <dbReference type="Proteomes" id="UP000000602"/>
    </source>
</evidence>
<name>Q6AIN9_DESPS</name>
<proteinExistence type="inferred from homology"/>
<feature type="transmembrane region" description="Helical" evidence="7">
    <location>
        <begin position="89"/>
        <end position="106"/>
    </location>
</feature>